<evidence type="ECO:0000256" key="3">
    <source>
        <dbReference type="ARBA" id="ARBA00022519"/>
    </source>
</evidence>
<evidence type="ECO:0000256" key="8">
    <source>
        <dbReference type="ARBA" id="ARBA00023136"/>
    </source>
</evidence>
<comment type="similarity">
    <text evidence="10 12">Belongs to the fluoride channel Fluc/FEX (TC 1.A.43) family.</text>
</comment>
<keyword evidence="2 12" id="KW-1003">Cell membrane</keyword>
<protein>
    <recommendedName>
        <fullName evidence="12">Fluoride-specific ion channel FluC</fullName>
    </recommendedName>
</protein>
<gene>
    <name evidence="12" type="primary">fluC</name>
    <name evidence="12" type="synonym">crcB</name>
    <name evidence="13" type="ORF">SAMN02745126_00722</name>
</gene>
<dbReference type="NCBIfam" id="NF010799">
    <property type="entry name" value="PRK14203.1"/>
    <property type="match status" value="1"/>
</dbReference>
<dbReference type="GO" id="GO:0046872">
    <property type="term" value="F:metal ion binding"/>
    <property type="evidence" value="ECO:0007669"/>
    <property type="project" value="UniProtKB-KW"/>
</dbReference>
<keyword evidence="3" id="KW-0997">Cell inner membrane</keyword>
<evidence type="ECO:0000256" key="5">
    <source>
        <dbReference type="ARBA" id="ARBA00022989"/>
    </source>
</evidence>
<keyword evidence="6 12" id="KW-0915">Sodium</keyword>
<name>A0A1T4K5F8_9HYPH</name>
<keyword evidence="12" id="KW-0813">Transport</keyword>
<comment type="catalytic activity">
    <reaction evidence="11">
        <text>fluoride(in) = fluoride(out)</text>
        <dbReference type="Rhea" id="RHEA:76159"/>
        <dbReference type="ChEBI" id="CHEBI:17051"/>
    </reaction>
    <physiologicalReaction direction="left-to-right" evidence="11">
        <dbReference type="Rhea" id="RHEA:76160"/>
    </physiologicalReaction>
</comment>
<keyword evidence="14" id="KW-1185">Reference proteome</keyword>
<evidence type="ECO:0000256" key="10">
    <source>
        <dbReference type="ARBA" id="ARBA00035120"/>
    </source>
</evidence>
<evidence type="ECO:0000256" key="6">
    <source>
        <dbReference type="ARBA" id="ARBA00023053"/>
    </source>
</evidence>
<accession>A0A1T4K5F8</accession>
<keyword evidence="7 12" id="KW-0406">Ion transport</keyword>
<dbReference type="GO" id="GO:0140114">
    <property type="term" value="P:cellular detoxification of fluoride"/>
    <property type="evidence" value="ECO:0007669"/>
    <property type="project" value="UniProtKB-UniRule"/>
</dbReference>
<feature type="transmembrane region" description="Helical" evidence="12">
    <location>
        <begin position="73"/>
        <end position="94"/>
    </location>
</feature>
<dbReference type="PANTHER" id="PTHR28259:SF1">
    <property type="entry name" value="FLUORIDE EXPORT PROTEIN 1-RELATED"/>
    <property type="match status" value="1"/>
</dbReference>
<feature type="transmembrane region" description="Helical" evidence="12">
    <location>
        <begin position="45"/>
        <end position="67"/>
    </location>
</feature>
<dbReference type="RefSeq" id="WP_085932423.1">
    <property type="nucleotide sequence ID" value="NZ_FUWJ01000001.1"/>
</dbReference>
<evidence type="ECO:0000256" key="11">
    <source>
        <dbReference type="ARBA" id="ARBA00035585"/>
    </source>
</evidence>
<proteinExistence type="inferred from homology"/>
<dbReference type="GO" id="GO:0005886">
    <property type="term" value="C:plasma membrane"/>
    <property type="evidence" value="ECO:0007669"/>
    <property type="project" value="UniProtKB-SubCell"/>
</dbReference>
<dbReference type="EMBL" id="FUWJ01000001">
    <property type="protein sequence ID" value="SJZ37567.1"/>
    <property type="molecule type" value="Genomic_DNA"/>
</dbReference>
<keyword evidence="8 12" id="KW-0472">Membrane</keyword>
<organism evidence="13 14">
    <name type="scientific">Enhydrobacter aerosaccus</name>
    <dbReference type="NCBI Taxonomy" id="225324"/>
    <lineage>
        <taxon>Bacteria</taxon>
        <taxon>Pseudomonadati</taxon>
        <taxon>Pseudomonadota</taxon>
        <taxon>Alphaproteobacteria</taxon>
        <taxon>Hyphomicrobiales</taxon>
        <taxon>Enhydrobacter</taxon>
    </lineage>
</organism>
<feature type="binding site" evidence="12">
    <location>
        <position position="86"/>
    </location>
    <ligand>
        <name>Na(+)</name>
        <dbReference type="ChEBI" id="CHEBI:29101"/>
        <note>structural</note>
    </ligand>
</feature>
<dbReference type="PANTHER" id="PTHR28259">
    <property type="entry name" value="FLUORIDE EXPORT PROTEIN 1-RELATED"/>
    <property type="match status" value="1"/>
</dbReference>
<comment type="function">
    <text evidence="12">Fluoride-specific ion channel. Important for reducing fluoride concentration in the cell, thus reducing its toxicity.</text>
</comment>
<feature type="transmembrane region" description="Helical" evidence="12">
    <location>
        <begin position="106"/>
        <end position="130"/>
    </location>
</feature>
<dbReference type="STRING" id="225324.SAMN02745126_00722"/>
<feature type="binding site" evidence="12">
    <location>
        <position position="83"/>
    </location>
    <ligand>
        <name>Na(+)</name>
        <dbReference type="ChEBI" id="CHEBI:29101"/>
        <note>structural</note>
    </ligand>
</feature>
<feature type="transmembrane region" description="Helical" evidence="12">
    <location>
        <begin position="12"/>
        <end position="33"/>
    </location>
</feature>
<keyword evidence="12" id="KW-0479">Metal-binding</keyword>
<reference evidence="14" key="1">
    <citation type="submission" date="2017-02" db="EMBL/GenBank/DDBJ databases">
        <authorList>
            <person name="Varghese N."/>
            <person name="Submissions S."/>
        </authorList>
    </citation>
    <scope>NUCLEOTIDE SEQUENCE [LARGE SCALE GENOMIC DNA]</scope>
    <source>
        <strain evidence="14">ATCC 27094</strain>
    </source>
</reference>
<dbReference type="HAMAP" id="MF_00454">
    <property type="entry name" value="FluC"/>
    <property type="match status" value="1"/>
</dbReference>
<evidence type="ECO:0000313" key="13">
    <source>
        <dbReference type="EMBL" id="SJZ37567.1"/>
    </source>
</evidence>
<evidence type="ECO:0000256" key="1">
    <source>
        <dbReference type="ARBA" id="ARBA00004651"/>
    </source>
</evidence>
<keyword evidence="5 12" id="KW-1133">Transmembrane helix</keyword>
<dbReference type="OrthoDB" id="9806299at2"/>
<keyword evidence="4 12" id="KW-0812">Transmembrane</keyword>
<dbReference type="NCBIfam" id="TIGR00494">
    <property type="entry name" value="crcB"/>
    <property type="match status" value="1"/>
</dbReference>
<sequence length="138" mass="14213">MSNFTEFLAGSALVAVGATLGTPARFFVSGVIARRFGETIPWGTLVVNVSGCLVMGLVGAIASLQGLSAGSAFWLLAATGFLGSYTTVSSFALQTRGLLRDGENRLALGYVTLSLLLCLGAVAAGFRLAIWSLTGHPQ</sequence>
<comment type="subcellular location">
    <subcellularLocation>
        <location evidence="1 12">Cell membrane</location>
        <topology evidence="1 12">Multi-pass membrane protein</topology>
    </subcellularLocation>
</comment>
<dbReference type="GO" id="GO:0062054">
    <property type="term" value="F:fluoride channel activity"/>
    <property type="evidence" value="ECO:0007669"/>
    <property type="project" value="UniProtKB-UniRule"/>
</dbReference>
<comment type="activity regulation">
    <text evidence="12">Na(+) is not transported, but it plays an essential structural role and its presence is essential for fluoride channel function.</text>
</comment>
<evidence type="ECO:0000256" key="2">
    <source>
        <dbReference type="ARBA" id="ARBA00022475"/>
    </source>
</evidence>
<evidence type="ECO:0000256" key="4">
    <source>
        <dbReference type="ARBA" id="ARBA00022692"/>
    </source>
</evidence>
<keyword evidence="9 12" id="KW-0407">Ion channel</keyword>
<evidence type="ECO:0000256" key="9">
    <source>
        <dbReference type="ARBA" id="ARBA00023303"/>
    </source>
</evidence>
<evidence type="ECO:0000256" key="7">
    <source>
        <dbReference type="ARBA" id="ARBA00023065"/>
    </source>
</evidence>
<dbReference type="Pfam" id="PF02537">
    <property type="entry name" value="CRCB"/>
    <property type="match status" value="1"/>
</dbReference>
<evidence type="ECO:0000256" key="12">
    <source>
        <dbReference type="HAMAP-Rule" id="MF_00454"/>
    </source>
</evidence>
<dbReference type="InterPro" id="IPR003691">
    <property type="entry name" value="FluC"/>
</dbReference>
<evidence type="ECO:0000313" key="14">
    <source>
        <dbReference type="Proteomes" id="UP000190092"/>
    </source>
</evidence>
<dbReference type="AlphaFoldDB" id="A0A1T4K5F8"/>
<dbReference type="Proteomes" id="UP000190092">
    <property type="component" value="Unassembled WGS sequence"/>
</dbReference>